<evidence type="ECO:0000256" key="2">
    <source>
        <dbReference type="ARBA" id="ARBA00008376"/>
    </source>
</evidence>
<feature type="region of interest" description="Disordered" evidence="4">
    <location>
        <begin position="672"/>
        <end position="747"/>
    </location>
</feature>
<evidence type="ECO:0000256" key="3">
    <source>
        <dbReference type="ARBA" id="ARBA00022490"/>
    </source>
</evidence>
<evidence type="ECO:0000256" key="4">
    <source>
        <dbReference type="SAM" id="MobiDB-lite"/>
    </source>
</evidence>
<keyword evidence="6" id="KW-1185">Reference proteome</keyword>
<reference evidence="5" key="1">
    <citation type="submission" date="2022-12" db="EMBL/GenBank/DDBJ databases">
        <title>Genome assemblies of Blomia tropicalis.</title>
        <authorList>
            <person name="Cui Y."/>
        </authorList>
    </citation>
    <scope>NUCLEOTIDE SEQUENCE</scope>
    <source>
        <tissue evidence="5">Adult mites</tissue>
    </source>
</reference>
<dbReference type="GO" id="GO:0007155">
    <property type="term" value="P:cell adhesion"/>
    <property type="evidence" value="ECO:0007669"/>
    <property type="project" value="InterPro"/>
</dbReference>
<sequence>VGALLNSREKPIRNDKQLRAIVRIGQSVNFAVERFASVGEAIADDNPEVRNEMYDACKDARAAGSLIEQLCSLTAPSLRVNNIEVDLADESIVSSAFESGFANIGTIPTVHGHHVSHHHDGPSPSLMRSYTDRTAMSRAARALLSSVTRVLLVADSVVIKQIVASKDRVSMSLNRLENVANFTEFVKAFSHFGSEMVELAHLTSDRSSDLKNEKRRAQMAAARRTLERSTIMLLTTAKTCLRHPECISARDNRDTVFAQMRRAMDLIHFVVKEGIVSTARSALPPTGDGSSSIVSGGNVNAAVLVGTGSGVGDDSSPHHFSGPHRPTSSSSSSSSLHLPFDPHNDELLYGVVPSSSDHIRRPHSQSDYFHPTNIPKYQRRGHLHRAQRNVPGGSFVLAVESTLRWLHEQLDTCPTIINFIRRVQELLDLARMGPLAGPVREQIIFALDAAIERTQDFTDSAYTSHEHREKILLMCDRVKADLVALFRSTTSLCLSEDETSPPNEDLEEQIMHISKLLNELRCELQDTALDQAAELFRQHSSLDLPLLLKSSAMDCDHDQVEELTEQFREHADHVQEVCRLLFHVAPNSALQVNAGHTETSVEIHGEQLLTALTTLTLFPDSKIVKENFEVFADGWVSLVGDISQIMREVGEILRENLLRRHSPIPTMQHHSSHYLHHLQRPPPSPPRPPPLPGGRPPPSGGVHPSMGPMGPPHGAVVPMGPPGQPHHHPMMAPASYEPMPGDTAAGPNPMLPPNIMPNDPQQIPHGPHGPYVPNPHLQQHQQQQQIPAQGNGAMQPHGPHQSAPVMKNGRPTNVQINPEVDVVEIQPSNDKWSSPSNDVEDNDIARKAKSMSAMAMAMFQFTRGEGELKTTQDLFTQAEFFADEANKLYKIVRHFTYQIPAGAAKKELLDCIDQVPTYVQQLQFGVKNVTVGKTATFTKVDNVISETKNLMSVITRVVSACMNCAIKYNLDMQGALRTRSRTLSPSYRNDTEMFFEGGAMSKAGVASSDPDI</sequence>
<accession>A0A9Q0M3K8</accession>
<evidence type="ECO:0000313" key="6">
    <source>
        <dbReference type="Proteomes" id="UP001142055"/>
    </source>
</evidence>
<dbReference type="Gene3D" id="1.20.120.230">
    <property type="entry name" value="Alpha-catenin/vinculin-like"/>
    <property type="match status" value="3"/>
</dbReference>
<feature type="region of interest" description="Disordered" evidence="4">
    <location>
        <begin position="305"/>
        <end position="337"/>
    </location>
</feature>
<feature type="non-terminal residue" evidence="5">
    <location>
        <position position="1"/>
    </location>
</feature>
<comment type="caution">
    <text evidence="5">The sequence shown here is derived from an EMBL/GenBank/DDBJ whole genome shotgun (WGS) entry which is preliminary data.</text>
</comment>
<dbReference type="GO" id="GO:0007266">
    <property type="term" value="P:Rho protein signal transduction"/>
    <property type="evidence" value="ECO:0007669"/>
    <property type="project" value="InterPro"/>
</dbReference>
<dbReference type="InterPro" id="IPR036723">
    <property type="entry name" value="Alpha-catenin/vinculin-like_sf"/>
</dbReference>
<evidence type="ECO:0008006" key="7">
    <source>
        <dbReference type="Google" id="ProtNLM"/>
    </source>
</evidence>
<dbReference type="GO" id="GO:0051015">
    <property type="term" value="F:actin filament binding"/>
    <property type="evidence" value="ECO:0007669"/>
    <property type="project" value="InterPro"/>
</dbReference>
<dbReference type="Proteomes" id="UP001142055">
    <property type="component" value="Chromosome 3"/>
</dbReference>
<dbReference type="PANTHER" id="PTHR46342">
    <property type="entry name" value="ALPHA-CATULIN"/>
    <property type="match status" value="1"/>
</dbReference>
<dbReference type="AlphaFoldDB" id="A0A9Q0M3K8"/>
<dbReference type="EMBL" id="JAPWDV010000003">
    <property type="protein sequence ID" value="KAJ6218287.1"/>
    <property type="molecule type" value="Genomic_DNA"/>
</dbReference>
<dbReference type="SUPFAM" id="SSF47220">
    <property type="entry name" value="alpha-catenin/vinculin-like"/>
    <property type="match status" value="4"/>
</dbReference>
<dbReference type="InterPro" id="IPR030045">
    <property type="entry name" value="CTNNAL1"/>
</dbReference>
<dbReference type="PANTHER" id="PTHR46342:SF1">
    <property type="entry name" value="ALPHA-CATULIN"/>
    <property type="match status" value="1"/>
</dbReference>
<organism evidence="5 6">
    <name type="scientific">Blomia tropicalis</name>
    <name type="common">Mite</name>
    <dbReference type="NCBI Taxonomy" id="40697"/>
    <lineage>
        <taxon>Eukaryota</taxon>
        <taxon>Metazoa</taxon>
        <taxon>Ecdysozoa</taxon>
        <taxon>Arthropoda</taxon>
        <taxon>Chelicerata</taxon>
        <taxon>Arachnida</taxon>
        <taxon>Acari</taxon>
        <taxon>Acariformes</taxon>
        <taxon>Sarcoptiformes</taxon>
        <taxon>Astigmata</taxon>
        <taxon>Glycyphagoidea</taxon>
        <taxon>Echimyopodidae</taxon>
        <taxon>Blomia</taxon>
    </lineage>
</organism>
<feature type="compositionally biased region" description="Pro residues" evidence="4">
    <location>
        <begin position="680"/>
        <end position="699"/>
    </location>
</feature>
<protein>
    <recommendedName>
        <fullName evidence="7">Alpha-catulin</fullName>
    </recommendedName>
</protein>
<gene>
    <name evidence="5" type="ORF">RDWZM_009444</name>
</gene>
<keyword evidence="3" id="KW-0963">Cytoplasm</keyword>
<name>A0A9Q0M3K8_BLOTA</name>
<evidence type="ECO:0000256" key="1">
    <source>
        <dbReference type="ARBA" id="ARBA00004496"/>
    </source>
</evidence>
<feature type="compositionally biased region" description="Low complexity" evidence="4">
    <location>
        <begin position="700"/>
        <end position="714"/>
    </location>
</feature>
<dbReference type="GO" id="GO:0005737">
    <property type="term" value="C:cytoplasm"/>
    <property type="evidence" value="ECO:0007669"/>
    <property type="project" value="UniProtKB-SubCell"/>
</dbReference>
<dbReference type="Pfam" id="PF01044">
    <property type="entry name" value="Vinculin"/>
    <property type="match status" value="2"/>
</dbReference>
<dbReference type="OMA" id="LAGGMCD"/>
<dbReference type="GO" id="GO:0071944">
    <property type="term" value="C:cell periphery"/>
    <property type="evidence" value="ECO:0007669"/>
    <property type="project" value="UniProtKB-ARBA"/>
</dbReference>
<dbReference type="InterPro" id="IPR006077">
    <property type="entry name" value="Vinculin/catenin"/>
</dbReference>
<proteinExistence type="inferred from homology"/>
<evidence type="ECO:0000313" key="5">
    <source>
        <dbReference type="EMBL" id="KAJ6218287.1"/>
    </source>
</evidence>
<comment type="subcellular location">
    <subcellularLocation>
        <location evidence="1">Cytoplasm</location>
    </subcellularLocation>
</comment>
<comment type="similarity">
    <text evidence="2">Belongs to the vinculin/alpha-catenin family.</text>
</comment>